<dbReference type="SUPFAM" id="SSF54211">
    <property type="entry name" value="Ribosomal protein S5 domain 2-like"/>
    <property type="match status" value="1"/>
</dbReference>
<dbReference type="CDD" id="cd03711">
    <property type="entry name" value="Tet_C"/>
    <property type="match status" value="1"/>
</dbReference>
<dbReference type="OrthoDB" id="9801472at2"/>
<dbReference type="PANTHER" id="PTHR43261">
    <property type="entry name" value="TRANSLATION ELONGATION FACTOR G-RELATED"/>
    <property type="match status" value="1"/>
</dbReference>
<keyword evidence="2" id="KW-0648">Protein biosynthesis</keyword>
<dbReference type="PRINTS" id="PR00315">
    <property type="entry name" value="ELONGATNFCT"/>
</dbReference>
<dbReference type="Gene3D" id="3.30.230.10">
    <property type="match status" value="1"/>
</dbReference>
<dbReference type="PATRIC" id="fig|1345695.10.peg.3660"/>
<dbReference type="SMART" id="SM00889">
    <property type="entry name" value="EFG_IV"/>
    <property type="match status" value="1"/>
</dbReference>
<dbReference type="Gene3D" id="3.30.70.240">
    <property type="match status" value="1"/>
</dbReference>
<dbReference type="Pfam" id="PF00009">
    <property type="entry name" value="GTP_EFTU"/>
    <property type="match status" value="1"/>
</dbReference>
<dbReference type="SUPFAM" id="SSF54980">
    <property type="entry name" value="EF-G C-terminal domain-like"/>
    <property type="match status" value="2"/>
</dbReference>
<dbReference type="InterPro" id="IPR035650">
    <property type="entry name" value="Tet_C"/>
</dbReference>
<dbReference type="InterPro" id="IPR035647">
    <property type="entry name" value="EFG_III/V"/>
</dbReference>
<evidence type="ECO:0000259" key="5">
    <source>
        <dbReference type="PROSITE" id="PS51722"/>
    </source>
</evidence>
<dbReference type="Pfam" id="PF00679">
    <property type="entry name" value="EFG_C"/>
    <property type="match status" value="1"/>
</dbReference>
<organism evidence="6 7">
    <name type="scientific">Clostridium saccharobutylicum DSM 13864</name>
    <dbReference type="NCBI Taxonomy" id="1345695"/>
    <lineage>
        <taxon>Bacteria</taxon>
        <taxon>Bacillati</taxon>
        <taxon>Bacillota</taxon>
        <taxon>Clostridia</taxon>
        <taxon>Eubacteriales</taxon>
        <taxon>Clostridiaceae</taxon>
        <taxon>Clostridium</taxon>
    </lineage>
</organism>
<dbReference type="PROSITE" id="PS51722">
    <property type="entry name" value="G_TR_2"/>
    <property type="match status" value="1"/>
</dbReference>
<dbReference type="eggNOG" id="COG0480">
    <property type="taxonomic scope" value="Bacteria"/>
</dbReference>
<dbReference type="InterPro" id="IPR014721">
    <property type="entry name" value="Ribsml_uS5_D2-typ_fold_subgr"/>
</dbReference>
<dbReference type="InterPro" id="IPR005517">
    <property type="entry name" value="Transl_elong_EFG/EF2_IV"/>
</dbReference>
<keyword evidence="1" id="KW-0547">Nucleotide-binding</keyword>
<dbReference type="SUPFAM" id="SSF50447">
    <property type="entry name" value="Translation proteins"/>
    <property type="match status" value="1"/>
</dbReference>
<dbReference type="KEGG" id="csb:CLSA_c15510"/>
<keyword evidence="3" id="KW-0342">GTP-binding</keyword>
<evidence type="ECO:0000256" key="3">
    <source>
        <dbReference type="ARBA" id="ARBA00023134"/>
    </source>
</evidence>
<dbReference type="EMBL" id="CP006721">
    <property type="protein sequence ID" value="AGX42551.1"/>
    <property type="molecule type" value="Genomic_DNA"/>
</dbReference>
<dbReference type="Pfam" id="PF03764">
    <property type="entry name" value="EFG_IV"/>
    <property type="match status" value="1"/>
</dbReference>
<dbReference type="Gene3D" id="3.40.50.300">
    <property type="entry name" value="P-loop containing nucleotide triphosphate hydrolases"/>
    <property type="match status" value="1"/>
</dbReference>
<keyword evidence="4" id="KW-0046">Antibiotic resistance</keyword>
<dbReference type="NCBIfam" id="TIGR00231">
    <property type="entry name" value="small_GTP"/>
    <property type="match status" value="1"/>
</dbReference>
<dbReference type="HOGENOM" id="CLU_002794_5_1_9"/>
<dbReference type="GO" id="GO:0006412">
    <property type="term" value="P:translation"/>
    <property type="evidence" value="ECO:0007669"/>
    <property type="project" value="UniProtKB-KW"/>
</dbReference>
<dbReference type="Proteomes" id="UP000017118">
    <property type="component" value="Chromosome"/>
</dbReference>
<dbReference type="CDD" id="cd04168">
    <property type="entry name" value="TetM_like"/>
    <property type="match status" value="1"/>
</dbReference>
<dbReference type="InterPro" id="IPR000795">
    <property type="entry name" value="T_Tr_GTP-bd_dom"/>
</dbReference>
<dbReference type="GO" id="GO:0003924">
    <property type="term" value="F:GTPase activity"/>
    <property type="evidence" value="ECO:0007669"/>
    <property type="project" value="InterPro"/>
</dbReference>
<feature type="domain" description="Tr-type G" evidence="5">
    <location>
        <begin position="1"/>
        <end position="259"/>
    </location>
</feature>
<dbReference type="SMART" id="SM00838">
    <property type="entry name" value="EFG_C"/>
    <property type="match status" value="1"/>
</dbReference>
<evidence type="ECO:0000256" key="2">
    <source>
        <dbReference type="ARBA" id="ARBA00022917"/>
    </source>
</evidence>
<dbReference type="AlphaFoldDB" id="U5MSC7"/>
<dbReference type="Gene3D" id="3.30.70.870">
    <property type="entry name" value="Elongation Factor G (Translational Gtpase), domain 3"/>
    <property type="match status" value="1"/>
</dbReference>
<evidence type="ECO:0000256" key="4">
    <source>
        <dbReference type="ARBA" id="ARBA00023251"/>
    </source>
</evidence>
<dbReference type="Gene3D" id="2.40.30.10">
    <property type="entry name" value="Translation factors"/>
    <property type="match status" value="1"/>
</dbReference>
<dbReference type="InterPro" id="IPR027417">
    <property type="entry name" value="P-loop_NTPase"/>
</dbReference>
<dbReference type="InterPro" id="IPR009000">
    <property type="entry name" value="Transl_B-barrel_sf"/>
</dbReference>
<dbReference type="PANTHER" id="PTHR43261:SF1">
    <property type="entry name" value="RIBOSOME-RELEASING FACTOR 2, MITOCHONDRIAL"/>
    <property type="match status" value="1"/>
</dbReference>
<evidence type="ECO:0000313" key="6">
    <source>
        <dbReference type="EMBL" id="AGX42551.1"/>
    </source>
</evidence>
<dbReference type="GO" id="GO:0005525">
    <property type="term" value="F:GTP binding"/>
    <property type="evidence" value="ECO:0007669"/>
    <property type="project" value="UniProtKB-KW"/>
</dbReference>
<name>U5MSC7_CLOSA</name>
<evidence type="ECO:0000313" key="7">
    <source>
        <dbReference type="Proteomes" id="UP000017118"/>
    </source>
</evidence>
<dbReference type="InterPro" id="IPR020568">
    <property type="entry name" value="Ribosomal_Su5_D2-typ_SF"/>
</dbReference>
<protein>
    <submittedName>
        <fullName evidence="6">Tetracycline resistance protein TetP</fullName>
    </submittedName>
</protein>
<accession>U5MSC7</accession>
<keyword evidence="7" id="KW-1185">Reference proteome</keyword>
<dbReference type="GO" id="GO:0046677">
    <property type="term" value="P:response to antibiotic"/>
    <property type="evidence" value="ECO:0007669"/>
    <property type="project" value="UniProtKB-KW"/>
</dbReference>
<dbReference type="InterPro" id="IPR005225">
    <property type="entry name" value="Small_GTP-bd"/>
</dbReference>
<reference evidence="6 7" key="1">
    <citation type="journal article" date="2013" name="Genome Announc.">
        <title>Complete Genome Sequence of the Solvent Producer Clostridium saccharobutylicum NCP262 (DSM 13864).</title>
        <authorList>
            <person name="Poehlein A."/>
            <person name="Hartwich K."/>
            <person name="Krabben P."/>
            <person name="Ehrenreich A."/>
            <person name="Liebl W."/>
            <person name="Durre P."/>
            <person name="Gottschalk G."/>
            <person name="Daniel R."/>
        </authorList>
    </citation>
    <scope>NUCLEOTIDE SEQUENCE [LARGE SCALE GENOMIC DNA]</scope>
    <source>
        <strain evidence="6">DSM 13864</strain>
    </source>
</reference>
<sequence length="724" mass="83002">MKKTIGVLAHVDAGKTTFSEQVLYHTNSIRSRGRVDHKDAFLDSHSIERKRGITVFSDQAVFKFSDSTYYLIDTPGHVDFSTEMERSIGIMDYAIIIISAVEGVQGHTKTVWRLLEKYKIPTFFFINKLDRVGADKDKVIEEIKKNLTKDICYIDKSSIKFKADKEFNYESKVNNSNTQNVQNNYLDLNDEIIEFISEYDEVLLEKYLDGEYDEKLWKNVFRNLIKENKVFPCFAGSALQDEGILEFIYGLDELTFTNYEDLNIADCNDNSSLMPMFRDNILNTTNKFAGYVYKVRHEATGNRITFIKCLKGELKVRDEIIHGGEIKANNYSNEMEKSDNSKLQLSFEYGNEIKEKVSSIRIYNGNKFKAVDNVKAGDVFGVTGLTNVLPGEGIGELRLKTNYEMVPTLMSKVIFDAFYNIKEVLGYFKLLEAEDPALNVIWSEAIQEMHVHIMGKIQLEVLKEIVEERFNLSVEFGPCEILYKESILETAIGSGHFEPLRHYAEVHLKIEPLPRNSGIIFDNKCHSDHLTIGNQNLIKTHIFEREHHGILTGSPLTDIKITLLTGRAHLKHTSGGDFREATFRALRQGLEKVENILLEPYYKFTIEVEQDFIGRVLSDIQKMDGTFDAPEIAKDKMIVNGRGPVARFMDYPMEVIAFTKGKGHINLIYDGYDNCHNSEEVIQKRDYNKNADIEYTSSSIFCSHGQGYIVEWDEADKSMHCELE</sequence>
<evidence type="ECO:0000256" key="1">
    <source>
        <dbReference type="ARBA" id="ARBA00022741"/>
    </source>
</evidence>
<dbReference type="GO" id="GO:0032790">
    <property type="term" value="P:ribosome disassembly"/>
    <property type="evidence" value="ECO:0007669"/>
    <property type="project" value="TreeGrafter"/>
</dbReference>
<dbReference type="RefSeq" id="WP_022744890.1">
    <property type="nucleotide sequence ID" value="NC_022571.1"/>
</dbReference>
<dbReference type="InterPro" id="IPR000640">
    <property type="entry name" value="EFG_V-like"/>
</dbReference>
<gene>
    <name evidence="6" type="primary">tetP</name>
    <name evidence="6" type="ORF">CLSA_c15510</name>
</gene>
<dbReference type="SUPFAM" id="SSF52540">
    <property type="entry name" value="P-loop containing nucleoside triphosphate hydrolases"/>
    <property type="match status" value="1"/>
</dbReference>
<proteinExistence type="predicted"/>
<dbReference type="GeneID" id="55474050"/>